<keyword evidence="1" id="KW-1133">Transmembrane helix</keyword>
<feature type="transmembrane region" description="Helical" evidence="1">
    <location>
        <begin position="33"/>
        <end position="54"/>
    </location>
</feature>
<proteinExistence type="predicted"/>
<name>A0A518GCR5_9BACT</name>
<gene>
    <name evidence="2" type="ORF">Q31a_47650</name>
</gene>
<protein>
    <submittedName>
        <fullName evidence="2">Uncharacterized protein</fullName>
    </submittedName>
</protein>
<keyword evidence="1" id="KW-0472">Membrane</keyword>
<dbReference type="Proteomes" id="UP000318017">
    <property type="component" value="Chromosome"/>
</dbReference>
<reference evidence="2 3" key="1">
    <citation type="submission" date="2019-02" db="EMBL/GenBank/DDBJ databases">
        <title>Deep-cultivation of Planctomycetes and their phenomic and genomic characterization uncovers novel biology.</title>
        <authorList>
            <person name="Wiegand S."/>
            <person name="Jogler M."/>
            <person name="Boedeker C."/>
            <person name="Pinto D."/>
            <person name="Vollmers J."/>
            <person name="Rivas-Marin E."/>
            <person name="Kohn T."/>
            <person name="Peeters S.H."/>
            <person name="Heuer A."/>
            <person name="Rast P."/>
            <person name="Oberbeckmann S."/>
            <person name="Bunk B."/>
            <person name="Jeske O."/>
            <person name="Meyerdierks A."/>
            <person name="Storesund J.E."/>
            <person name="Kallscheuer N."/>
            <person name="Luecker S."/>
            <person name="Lage O.M."/>
            <person name="Pohl T."/>
            <person name="Merkel B.J."/>
            <person name="Hornburger P."/>
            <person name="Mueller R.-W."/>
            <person name="Bruemmer F."/>
            <person name="Labrenz M."/>
            <person name="Spormann A.M."/>
            <person name="Op den Camp H."/>
            <person name="Overmann J."/>
            <person name="Amann R."/>
            <person name="Jetten M.S.M."/>
            <person name="Mascher T."/>
            <person name="Medema M.H."/>
            <person name="Devos D.P."/>
            <person name="Kaster A.-K."/>
            <person name="Ovreas L."/>
            <person name="Rohde M."/>
            <person name="Galperin M.Y."/>
            <person name="Jogler C."/>
        </authorList>
    </citation>
    <scope>NUCLEOTIDE SEQUENCE [LARGE SCALE GENOMIC DNA]</scope>
    <source>
        <strain evidence="2 3">Q31a</strain>
    </source>
</reference>
<sequence length="149" mass="17274">MLLLLNMAILLAMYVAARKLIEPTEAGAQLIYWLNIAVPVVEFCLFLVAILFWVQNGTFRISVDADRFEIVDPLFKSTSFSVPVREIEKIRQIHQKHIHRNTIIMSMMSGEKIQILQNYNYNRRKLYTALARANPSICLPEGAYRFKQV</sequence>
<dbReference type="EMBL" id="CP036298">
    <property type="protein sequence ID" value="QDV26391.1"/>
    <property type="molecule type" value="Genomic_DNA"/>
</dbReference>
<keyword evidence="3" id="KW-1185">Reference proteome</keyword>
<keyword evidence="1" id="KW-0812">Transmembrane</keyword>
<evidence type="ECO:0000256" key="1">
    <source>
        <dbReference type="SAM" id="Phobius"/>
    </source>
</evidence>
<organism evidence="2 3">
    <name type="scientific">Aureliella helgolandensis</name>
    <dbReference type="NCBI Taxonomy" id="2527968"/>
    <lineage>
        <taxon>Bacteria</taxon>
        <taxon>Pseudomonadati</taxon>
        <taxon>Planctomycetota</taxon>
        <taxon>Planctomycetia</taxon>
        <taxon>Pirellulales</taxon>
        <taxon>Pirellulaceae</taxon>
        <taxon>Aureliella</taxon>
    </lineage>
</organism>
<evidence type="ECO:0000313" key="2">
    <source>
        <dbReference type="EMBL" id="QDV26391.1"/>
    </source>
</evidence>
<dbReference type="AlphaFoldDB" id="A0A518GCR5"/>
<dbReference type="KEGG" id="ahel:Q31a_47650"/>
<evidence type="ECO:0000313" key="3">
    <source>
        <dbReference type="Proteomes" id="UP000318017"/>
    </source>
</evidence>
<accession>A0A518GCR5</accession>